<dbReference type="EMBL" id="KX218108">
    <property type="protein sequence ID" value="AOZ61206.1"/>
    <property type="molecule type" value="Genomic_DNA"/>
</dbReference>
<name>A0A1I9S3R4_9ACTN</name>
<dbReference type="Gene3D" id="1.10.1200.10">
    <property type="entry name" value="ACP-like"/>
    <property type="match status" value="1"/>
</dbReference>
<feature type="domain" description="Carrier" evidence="1">
    <location>
        <begin position="3"/>
        <end position="81"/>
    </location>
</feature>
<evidence type="ECO:0000259" key="1">
    <source>
        <dbReference type="PROSITE" id="PS50075"/>
    </source>
</evidence>
<dbReference type="PROSITE" id="PS50075">
    <property type="entry name" value="CARRIER"/>
    <property type="match status" value="1"/>
</dbReference>
<dbReference type="SUPFAM" id="SSF47336">
    <property type="entry name" value="ACP-like"/>
    <property type="match status" value="1"/>
</dbReference>
<dbReference type="AlphaFoldDB" id="A0A1I9S3R4"/>
<gene>
    <name evidence="2" type="primary">rubE2</name>
</gene>
<dbReference type="InterPro" id="IPR009081">
    <property type="entry name" value="PP-bd_ACP"/>
</dbReference>
<dbReference type="Pfam" id="PF00550">
    <property type="entry name" value="PP-binding"/>
    <property type="match status" value="1"/>
</dbReference>
<dbReference type="InterPro" id="IPR036736">
    <property type="entry name" value="ACP-like_sf"/>
</dbReference>
<sequence>MKEFSLADLRQTVAACVGTGNADVVDKASLDVSFMDLGLDSLALYELVTRIQDDLSVSIVDEEIDELKTPRLLLGRVNELLGHTAGRRADA</sequence>
<organism evidence="2">
    <name type="scientific">Streptomyces sp. KIB-H033</name>
    <dbReference type="NCBI Taxonomy" id="1912612"/>
    <lineage>
        <taxon>Bacteria</taxon>
        <taxon>Bacillati</taxon>
        <taxon>Actinomycetota</taxon>
        <taxon>Actinomycetes</taxon>
        <taxon>Kitasatosporales</taxon>
        <taxon>Streptomycetaceae</taxon>
        <taxon>Streptomyces</taxon>
    </lineage>
</organism>
<protein>
    <submittedName>
        <fullName evidence="2">Acyl carrier protein</fullName>
    </submittedName>
</protein>
<accession>A0A1I9S3R4</accession>
<proteinExistence type="predicted"/>
<reference evidence="2" key="1">
    <citation type="journal article" date="2016" name="Nat. Commun.">
        <title>Non-enzymatic pyridine ring formation in the biosynthesis of the rubrolone tropolone alkaloids.</title>
        <authorList>
            <person name="Yan Y."/>
            <person name="Yang J."/>
            <person name="Yu Z."/>
            <person name="Yu M."/>
            <person name="Ma Y.T."/>
            <person name="Wang L."/>
            <person name="Su C."/>
            <person name="Luo J."/>
            <person name="Horsman G.P."/>
            <person name="Huang S.X."/>
        </authorList>
    </citation>
    <scope>NUCLEOTIDE SEQUENCE</scope>
    <source>
        <strain evidence="2">KIB-H033</strain>
    </source>
</reference>
<evidence type="ECO:0000313" key="2">
    <source>
        <dbReference type="EMBL" id="AOZ61206.1"/>
    </source>
</evidence>